<sequence>MSIPKPIPVPNAEHENRDILSMHKEINTSSSASNLSGPRCLVAFRAIKNSLYDPLFEGIGLPVDPHLRMFATM</sequence>
<dbReference type="Proteomes" id="UP000593561">
    <property type="component" value="Unassembled WGS sequence"/>
</dbReference>
<keyword evidence="2" id="KW-1185">Reference proteome</keyword>
<proteinExistence type="predicted"/>
<accession>A0A7J8SJ19</accession>
<name>A0A7J8SJ19_GOSDV</name>
<organism evidence="1 2">
    <name type="scientific">Gossypium davidsonii</name>
    <name type="common">Davidson's cotton</name>
    <name type="synonym">Gossypium klotzschianum subsp. davidsonii</name>
    <dbReference type="NCBI Taxonomy" id="34287"/>
    <lineage>
        <taxon>Eukaryota</taxon>
        <taxon>Viridiplantae</taxon>
        <taxon>Streptophyta</taxon>
        <taxon>Embryophyta</taxon>
        <taxon>Tracheophyta</taxon>
        <taxon>Spermatophyta</taxon>
        <taxon>Magnoliopsida</taxon>
        <taxon>eudicotyledons</taxon>
        <taxon>Gunneridae</taxon>
        <taxon>Pentapetalae</taxon>
        <taxon>rosids</taxon>
        <taxon>malvids</taxon>
        <taxon>Malvales</taxon>
        <taxon>Malvaceae</taxon>
        <taxon>Malvoideae</taxon>
        <taxon>Gossypium</taxon>
    </lineage>
</organism>
<dbReference type="EMBL" id="JABFAC010000010">
    <property type="protein sequence ID" value="MBA0625835.1"/>
    <property type="molecule type" value="Genomic_DNA"/>
</dbReference>
<evidence type="ECO:0000313" key="2">
    <source>
        <dbReference type="Proteomes" id="UP000593561"/>
    </source>
</evidence>
<protein>
    <submittedName>
        <fullName evidence="1">Uncharacterized protein</fullName>
    </submittedName>
</protein>
<comment type="caution">
    <text evidence="1">The sequence shown here is derived from an EMBL/GenBank/DDBJ whole genome shotgun (WGS) entry which is preliminary data.</text>
</comment>
<dbReference type="AlphaFoldDB" id="A0A7J8SJ19"/>
<evidence type="ECO:0000313" key="1">
    <source>
        <dbReference type="EMBL" id="MBA0625835.1"/>
    </source>
</evidence>
<reference evidence="1 2" key="1">
    <citation type="journal article" date="2019" name="Genome Biol. Evol.">
        <title>Insights into the evolution of the New World diploid cottons (Gossypium, subgenus Houzingenia) based on genome sequencing.</title>
        <authorList>
            <person name="Grover C.E."/>
            <person name="Arick M.A. 2nd"/>
            <person name="Thrash A."/>
            <person name="Conover J.L."/>
            <person name="Sanders W.S."/>
            <person name="Peterson D.G."/>
            <person name="Frelichowski J.E."/>
            <person name="Scheffler J.A."/>
            <person name="Scheffler B.E."/>
            <person name="Wendel J.F."/>
        </authorList>
    </citation>
    <scope>NUCLEOTIDE SEQUENCE [LARGE SCALE GENOMIC DNA]</scope>
    <source>
        <strain evidence="1">27</strain>
        <tissue evidence="1">Leaf</tissue>
    </source>
</reference>
<gene>
    <name evidence="1" type="ORF">Godav_003588</name>
</gene>